<organism evidence="1 2">
    <name type="scientific">Streptomyces luteogriseus</name>
    <dbReference type="NCBI Taxonomy" id="68233"/>
    <lineage>
        <taxon>Bacteria</taxon>
        <taxon>Bacillati</taxon>
        <taxon>Actinomycetota</taxon>
        <taxon>Actinomycetes</taxon>
        <taxon>Kitasatosporales</taxon>
        <taxon>Streptomycetaceae</taxon>
        <taxon>Streptomyces</taxon>
    </lineage>
</organism>
<sequence>MIAPDDVLACASTVNQALNRVYGQVKRLERGEPEPGETMATAVQALAEIWDLLRTVRTTMRRDLGVSASE</sequence>
<dbReference type="EMBL" id="JACHMS010000001">
    <property type="protein sequence ID" value="MBB4717769.1"/>
    <property type="molecule type" value="Genomic_DNA"/>
</dbReference>
<keyword evidence="2" id="KW-1185">Reference proteome</keyword>
<gene>
    <name evidence="1" type="ORF">BJ965_007651</name>
</gene>
<dbReference type="Proteomes" id="UP000565089">
    <property type="component" value="Unassembled WGS sequence"/>
</dbReference>
<accession>A0A7W7GL90</accession>
<reference evidence="1 2" key="1">
    <citation type="submission" date="2020-08" db="EMBL/GenBank/DDBJ databases">
        <title>Sequencing the genomes of 1000 actinobacteria strains.</title>
        <authorList>
            <person name="Klenk H.-P."/>
        </authorList>
    </citation>
    <scope>NUCLEOTIDE SEQUENCE [LARGE SCALE GENOMIC DNA]</scope>
    <source>
        <strain evidence="1 2">DSM 40483</strain>
    </source>
</reference>
<name>A0A7W7GL90_9ACTN</name>
<evidence type="ECO:0000313" key="1">
    <source>
        <dbReference type="EMBL" id="MBB4717769.1"/>
    </source>
</evidence>
<proteinExistence type="predicted"/>
<dbReference type="AlphaFoldDB" id="A0A7W7GL90"/>
<evidence type="ECO:0000313" key="2">
    <source>
        <dbReference type="Proteomes" id="UP000565089"/>
    </source>
</evidence>
<comment type="caution">
    <text evidence="1">The sequence shown here is derived from an EMBL/GenBank/DDBJ whole genome shotgun (WGS) entry which is preliminary data.</text>
</comment>
<protein>
    <submittedName>
        <fullName evidence="1">Uncharacterized protein</fullName>
    </submittedName>
</protein>